<feature type="region of interest" description="Disordered" evidence="1">
    <location>
        <begin position="345"/>
        <end position="454"/>
    </location>
</feature>
<dbReference type="SUPFAM" id="SSF53300">
    <property type="entry name" value="vWA-like"/>
    <property type="match status" value="1"/>
</dbReference>
<organism evidence="4 5">
    <name type="scientific">Mesorhabditis belari</name>
    <dbReference type="NCBI Taxonomy" id="2138241"/>
    <lineage>
        <taxon>Eukaryota</taxon>
        <taxon>Metazoa</taxon>
        <taxon>Ecdysozoa</taxon>
        <taxon>Nematoda</taxon>
        <taxon>Chromadorea</taxon>
        <taxon>Rhabditida</taxon>
        <taxon>Rhabditina</taxon>
        <taxon>Rhabditomorpha</taxon>
        <taxon>Rhabditoidea</taxon>
        <taxon>Rhabditidae</taxon>
        <taxon>Mesorhabditinae</taxon>
        <taxon>Mesorhabditis</taxon>
    </lineage>
</organism>
<proteinExistence type="predicted"/>
<feature type="compositionally biased region" description="Polar residues" evidence="1">
    <location>
        <begin position="433"/>
        <end position="454"/>
    </location>
</feature>
<feature type="compositionally biased region" description="Polar residues" evidence="1">
    <location>
        <begin position="356"/>
        <end position="375"/>
    </location>
</feature>
<sequence length="708" mass="78619">MREPRILLFLLPVILAASPGVEELEVKPTVRVVQQSPRQVDLSQWDWVPVQGFNFGTEDPLGFQPMKSSNNRITRFFPANGDGGIQTRQATFSSSPGDTFNSRPLAMVQAFNNRGGPIFQANSNFDFNPTEGRSSSVFQSERPLPLSGSFNTAKTTSFDHDENDPNPPQVHTSMTSGFSPNVPGFQPQQSQVGFNQQPQDQGQAQGQEESQEESPEESQEQEQPQDQQQDQQQDQGQQFRQFSSPPSGAQTRPATFVDDDTTDGGDDQNSKAEEESSPNVQPSADGPEGKVSESSHTGTPTEDHHLLAGPVMSDQFGSFSRSPTSIAASTFDTKGMDTVHRLSTAVHEAPGDDLTKLTQSSRHQTEDQQTSSSFIDDTPQYHKKFESSGSHSAWHTHRSRHKSTQPTDDQRVFRVGEGRGKTTTFGRTSATTFLGTDTPTTEGKRMGNTNEFSTSFMDFDPTHFRTSRSISMKDAMEQMSKSKQENKSPLPFVPDLDTLRALWTPSVDSQLEQIFQLNPHLTTMMPLIPEKPVNTDACRDILFIIDASGSNQKAFKKNLELVKQLATSAFLPFQKLAALIVYGRRERTRAVVEFDDRLDNLAFMRRVNGLKFLGGIGEAGMAMDLAEQLIANRVRRTPVDIIFVSDGYSGDQYVNKARSILISNDLNRLFVLAPNLAHLANELNQIAYGENIITRKEDLLKLRDQLVC</sequence>
<feature type="compositionally biased region" description="Basic residues" evidence="1">
    <location>
        <begin position="394"/>
        <end position="403"/>
    </location>
</feature>
<dbReference type="Gene3D" id="3.40.50.410">
    <property type="entry name" value="von Willebrand factor, type A domain"/>
    <property type="match status" value="1"/>
</dbReference>
<feature type="compositionally biased region" description="Low complexity" evidence="1">
    <location>
        <begin position="196"/>
        <end position="208"/>
    </location>
</feature>
<feature type="compositionally biased region" description="Polar residues" evidence="1">
    <location>
        <begin position="186"/>
        <end position="195"/>
    </location>
</feature>
<evidence type="ECO:0000256" key="2">
    <source>
        <dbReference type="SAM" id="SignalP"/>
    </source>
</evidence>
<evidence type="ECO:0000256" key="1">
    <source>
        <dbReference type="SAM" id="MobiDB-lite"/>
    </source>
</evidence>
<keyword evidence="2" id="KW-0732">Signal</keyword>
<feature type="compositionally biased region" description="Low complexity" evidence="1">
    <location>
        <begin position="422"/>
        <end position="432"/>
    </location>
</feature>
<dbReference type="Pfam" id="PF00092">
    <property type="entry name" value="VWA"/>
    <property type="match status" value="1"/>
</dbReference>
<dbReference type="SMART" id="SM00327">
    <property type="entry name" value="VWA"/>
    <property type="match status" value="1"/>
</dbReference>
<dbReference type="WBParaSite" id="MBELARI_LOCUS13259">
    <property type="protein sequence ID" value="MBELARI_LOCUS13259"/>
    <property type="gene ID" value="MBELARI_LOCUS13259"/>
</dbReference>
<feature type="compositionally biased region" description="Polar residues" evidence="1">
    <location>
        <begin position="169"/>
        <end position="179"/>
    </location>
</feature>
<dbReference type="InterPro" id="IPR036465">
    <property type="entry name" value="vWFA_dom_sf"/>
</dbReference>
<protein>
    <recommendedName>
        <fullName evidence="3">VWFA domain-containing protein</fullName>
    </recommendedName>
</protein>
<name>A0AAF3EGY8_9BILA</name>
<dbReference type="PROSITE" id="PS50234">
    <property type="entry name" value="VWFA"/>
    <property type="match status" value="1"/>
</dbReference>
<feature type="region of interest" description="Disordered" evidence="1">
    <location>
        <begin position="122"/>
        <end position="307"/>
    </location>
</feature>
<feature type="chain" id="PRO_5042293710" description="VWFA domain-containing protein" evidence="2">
    <location>
        <begin position="24"/>
        <end position="708"/>
    </location>
</feature>
<evidence type="ECO:0000259" key="3">
    <source>
        <dbReference type="PROSITE" id="PS50234"/>
    </source>
</evidence>
<evidence type="ECO:0000313" key="5">
    <source>
        <dbReference type="WBParaSite" id="MBELARI_LOCUS13259"/>
    </source>
</evidence>
<feature type="signal peptide" evidence="2">
    <location>
        <begin position="1"/>
        <end position="23"/>
    </location>
</feature>
<feature type="domain" description="VWFA" evidence="3">
    <location>
        <begin position="540"/>
        <end position="708"/>
    </location>
</feature>
<feature type="compositionally biased region" description="Polar residues" evidence="1">
    <location>
        <begin position="122"/>
        <end position="139"/>
    </location>
</feature>
<feature type="compositionally biased region" description="Basic and acidic residues" evidence="1">
    <location>
        <begin position="408"/>
        <end position="420"/>
    </location>
</feature>
<evidence type="ECO:0000313" key="4">
    <source>
        <dbReference type="Proteomes" id="UP000887575"/>
    </source>
</evidence>
<dbReference type="AlphaFoldDB" id="A0AAF3EGY8"/>
<keyword evidence="4" id="KW-1185">Reference proteome</keyword>
<dbReference type="Proteomes" id="UP000887575">
    <property type="component" value="Unassembled WGS sequence"/>
</dbReference>
<feature type="compositionally biased region" description="Low complexity" evidence="1">
    <location>
        <begin position="221"/>
        <end position="238"/>
    </location>
</feature>
<accession>A0AAF3EGY8</accession>
<feature type="compositionally biased region" description="Acidic residues" evidence="1">
    <location>
        <begin position="209"/>
        <end position="220"/>
    </location>
</feature>
<dbReference type="InterPro" id="IPR002035">
    <property type="entry name" value="VWF_A"/>
</dbReference>
<feature type="compositionally biased region" description="Polar residues" evidence="1">
    <location>
        <begin position="239"/>
        <end position="253"/>
    </location>
</feature>
<reference evidence="5" key="1">
    <citation type="submission" date="2024-02" db="UniProtKB">
        <authorList>
            <consortium name="WormBaseParasite"/>
        </authorList>
    </citation>
    <scope>IDENTIFICATION</scope>
</reference>
<feature type="compositionally biased region" description="Acidic residues" evidence="1">
    <location>
        <begin position="257"/>
        <end position="266"/>
    </location>
</feature>